<feature type="domain" description="HicB-like antitoxin of toxin-antitoxin system" evidence="1">
    <location>
        <begin position="16"/>
        <end position="120"/>
    </location>
</feature>
<dbReference type="KEGG" id="bhp:BHAMNSH16_01885"/>
<dbReference type="Proteomes" id="UP000264880">
    <property type="component" value="Chromosome"/>
</dbReference>
<dbReference type="Gene3D" id="3.30.160.250">
    <property type="match status" value="1"/>
</dbReference>
<dbReference type="PANTHER" id="PTHR34504:SF2">
    <property type="entry name" value="UPF0150 PROTEIN SSL0259"/>
    <property type="match status" value="1"/>
</dbReference>
<dbReference type="InterPro" id="IPR035069">
    <property type="entry name" value="TTHA1013/TTHA0281-like"/>
</dbReference>
<dbReference type="SUPFAM" id="SSF143100">
    <property type="entry name" value="TTHA1013/TTHA0281-like"/>
    <property type="match status" value="1"/>
</dbReference>
<dbReference type="EMBL" id="CP019914">
    <property type="protein sequence ID" value="ASJ20471.1"/>
    <property type="molecule type" value="Genomic_DNA"/>
</dbReference>
<name>A0AAC9XJK5_9SPIR</name>
<dbReference type="PANTHER" id="PTHR34504">
    <property type="entry name" value="ANTITOXIN HICB"/>
    <property type="match status" value="1"/>
</dbReference>
<dbReference type="RefSeq" id="WP_039954276.1">
    <property type="nucleotide sequence ID" value="NZ_CP019914.1"/>
</dbReference>
<dbReference type="InterPro" id="IPR013321">
    <property type="entry name" value="Arc_rbn_hlx_hlx"/>
</dbReference>
<dbReference type="GO" id="GO:0006355">
    <property type="term" value="P:regulation of DNA-templated transcription"/>
    <property type="evidence" value="ECO:0007669"/>
    <property type="project" value="InterPro"/>
</dbReference>
<gene>
    <name evidence="2" type="ORF">BHAMNSH16_01885</name>
</gene>
<sequence>MKKSLETFVVNIYKFKSGYNAVFYDFDGCVSSGKTLEETANNAKIALQMHIDGMLEDGDKIPKASSLEKIIKETEDTKPDIRMLIEVKVSRERKKRIDITLDENLINMIDNISSNRSEFINLATRDYIQNHYK</sequence>
<dbReference type="Pfam" id="PF15919">
    <property type="entry name" value="HicB_lk_antitox"/>
    <property type="match status" value="1"/>
</dbReference>
<dbReference type="AlphaFoldDB" id="A0AAC9XJK5"/>
<evidence type="ECO:0000313" key="3">
    <source>
        <dbReference type="Proteomes" id="UP000264880"/>
    </source>
</evidence>
<dbReference type="Gene3D" id="1.10.1220.10">
    <property type="entry name" value="Met repressor-like"/>
    <property type="match status" value="1"/>
</dbReference>
<keyword evidence="3" id="KW-1185">Reference proteome</keyword>
<reference evidence="2 3" key="1">
    <citation type="submission" date="2017-02" db="EMBL/GenBank/DDBJ databases">
        <title>Complete genome sequence of Brachyspira hampsonii genomovar I strain NSH-16 (ATCC BAA-2463).</title>
        <authorList>
            <person name="Mirajkar N.S."/>
            <person name="Gebhart C.J."/>
        </authorList>
    </citation>
    <scope>NUCLEOTIDE SEQUENCE [LARGE SCALE GENOMIC DNA]</scope>
    <source>
        <strain evidence="2 3">NSH-16</strain>
    </source>
</reference>
<dbReference type="InterPro" id="IPR031807">
    <property type="entry name" value="HicB-like"/>
</dbReference>
<evidence type="ECO:0000259" key="1">
    <source>
        <dbReference type="Pfam" id="PF15919"/>
    </source>
</evidence>
<accession>A0AAC9XJK5</accession>
<protein>
    <submittedName>
        <fullName evidence="2">HicB family protein</fullName>
    </submittedName>
</protein>
<dbReference type="InterPro" id="IPR051404">
    <property type="entry name" value="TA_system_antitoxin"/>
</dbReference>
<organism evidence="2 3">
    <name type="scientific">Brachyspira hampsonii</name>
    <dbReference type="NCBI Taxonomy" id="1287055"/>
    <lineage>
        <taxon>Bacteria</taxon>
        <taxon>Pseudomonadati</taxon>
        <taxon>Spirochaetota</taxon>
        <taxon>Spirochaetia</taxon>
        <taxon>Brachyspirales</taxon>
        <taxon>Brachyspiraceae</taxon>
        <taxon>Brachyspira</taxon>
    </lineage>
</organism>
<dbReference type="CDD" id="cd22231">
    <property type="entry name" value="RHH_NikR_HicB-like"/>
    <property type="match status" value="1"/>
</dbReference>
<proteinExistence type="predicted"/>
<evidence type="ECO:0000313" key="2">
    <source>
        <dbReference type="EMBL" id="ASJ20471.1"/>
    </source>
</evidence>